<sequence length="189" mass="22463">MLNTQFVGSFMDFFFKNELPTLNKIAAAVAQDENLSKLSRKLLLRTMHEMNFHHLKRNRKSLLIEKNEIVLWRRSYLEKLKQFRNSNRKIYYLDETWVNEGHTVTKVWQDCNIQTRRQAFLEGFSPGYMYSDKRSHLCVACYSYAPLIQNTTKPYFGKLLTFHHVCFDRILSLAGKKKAVKILQRLFCV</sequence>
<dbReference type="Proteomes" id="UP001162164">
    <property type="component" value="Unassembled WGS sequence"/>
</dbReference>
<proteinExistence type="predicted"/>
<dbReference type="PANTHER" id="PTHR33939:SF1">
    <property type="entry name" value="DUF4371 DOMAIN-CONTAINING PROTEIN"/>
    <property type="match status" value="1"/>
</dbReference>
<keyword evidence="2" id="KW-1185">Reference proteome</keyword>
<dbReference type="EMBL" id="JAPWTJ010000586">
    <property type="protein sequence ID" value="KAJ8977112.1"/>
    <property type="molecule type" value="Genomic_DNA"/>
</dbReference>
<reference evidence="1" key="1">
    <citation type="journal article" date="2023" name="Insect Mol. Biol.">
        <title>Genome sequencing provides insights into the evolution of gene families encoding plant cell wall-degrading enzymes in longhorned beetles.</title>
        <authorList>
            <person name="Shin N.R."/>
            <person name="Okamura Y."/>
            <person name="Kirsch R."/>
            <person name="Pauchet Y."/>
        </authorList>
    </citation>
    <scope>NUCLEOTIDE SEQUENCE</scope>
    <source>
        <strain evidence="1">MMC_N1</strain>
    </source>
</reference>
<comment type="caution">
    <text evidence="1">The sequence shown here is derived from an EMBL/GenBank/DDBJ whole genome shotgun (WGS) entry which is preliminary data.</text>
</comment>
<evidence type="ECO:0000313" key="1">
    <source>
        <dbReference type="EMBL" id="KAJ8977112.1"/>
    </source>
</evidence>
<accession>A0ABQ9JGW2</accession>
<name>A0ABQ9JGW2_9CUCU</name>
<evidence type="ECO:0008006" key="3">
    <source>
        <dbReference type="Google" id="ProtNLM"/>
    </source>
</evidence>
<dbReference type="PANTHER" id="PTHR33939">
    <property type="entry name" value="PROTEIN CBG22215"/>
    <property type="match status" value="1"/>
</dbReference>
<organism evidence="1 2">
    <name type="scientific">Molorchus minor</name>
    <dbReference type="NCBI Taxonomy" id="1323400"/>
    <lineage>
        <taxon>Eukaryota</taxon>
        <taxon>Metazoa</taxon>
        <taxon>Ecdysozoa</taxon>
        <taxon>Arthropoda</taxon>
        <taxon>Hexapoda</taxon>
        <taxon>Insecta</taxon>
        <taxon>Pterygota</taxon>
        <taxon>Neoptera</taxon>
        <taxon>Endopterygota</taxon>
        <taxon>Coleoptera</taxon>
        <taxon>Polyphaga</taxon>
        <taxon>Cucujiformia</taxon>
        <taxon>Chrysomeloidea</taxon>
        <taxon>Cerambycidae</taxon>
        <taxon>Lamiinae</taxon>
        <taxon>Monochamini</taxon>
        <taxon>Molorchus</taxon>
    </lineage>
</organism>
<gene>
    <name evidence="1" type="ORF">NQ317_005240</name>
</gene>
<protein>
    <recommendedName>
        <fullName evidence="3">Transposase</fullName>
    </recommendedName>
</protein>
<evidence type="ECO:0000313" key="2">
    <source>
        <dbReference type="Proteomes" id="UP001162164"/>
    </source>
</evidence>